<reference evidence="6 7" key="1">
    <citation type="submission" date="2011-08" db="EMBL/GenBank/DDBJ databases">
        <title>The Genome Sequence of Selenomonas noxia F0398.</title>
        <authorList>
            <consortium name="The Broad Institute Genome Sequencing Platform"/>
            <person name="Earl A."/>
            <person name="Ward D."/>
            <person name="Feldgarden M."/>
            <person name="Gevers D."/>
            <person name="Izard J."/>
            <person name="Ganesan A."/>
            <person name="Blanton J.M."/>
            <person name="Baranova O.V."/>
            <person name="Tanner A.C."/>
            <person name="Dewhirst F.E."/>
            <person name="Young S.K."/>
            <person name="Zeng Q."/>
            <person name="Gargeya S."/>
            <person name="Fitzgerald M."/>
            <person name="Haas B."/>
            <person name="Abouelleil A."/>
            <person name="Alvarado L."/>
            <person name="Arachchi H.M."/>
            <person name="Berlin A."/>
            <person name="Brown A."/>
            <person name="Chapman S.B."/>
            <person name="Chen Z."/>
            <person name="Dunbar C."/>
            <person name="Freedman E."/>
            <person name="Gearin G."/>
            <person name="Gellesch M."/>
            <person name="Goldberg J."/>
            <person name="Griggs A."/>
            <person name="Gujja S."/>
            <person name="Heiman D."/>
            <person name="Howarth C."/>
            <person name="Larson L."/>
            <person name="Lui A."/>
            <person name="MacDonald P.J.P."/>
            <person name="Montmayeur A."/>
            <person name="Murphy C."/>
            <person name="Neiman D."/>
            <person name="Pearson M."/>
            <person name="Priest M."/>
            <person name="Roberts A."/>
            <person name="Saif S."/>
            <person name="Shea T."/>
            <person name="Shenoy N."/>
            <person name="Sisk P."/>
            <person name="Stolte C."/>
            <person name="Sykes S."/>
            <person name="Wortman J."/>
            <person name="Nusbaum C."/>
            <person name="Birren B."/>
        </authorList>
    </citation>
    <scope>NUCLEOTIDE SEQUENCE [LARGE SCALE GENOMIC DNA]</scope>
    <source>
        <strain evidence="6 7">F0398</strain>
    </source>
</reference>
<keyword evidence="2" id="KW-0805">Transcription regulation</keyword>
<dbReference type="InterPro" id="IPR036390">
    <property type="entry name" value="WH_DNA-bd_sf"/>
</dbReference>
<dbReference type="Gene3D" id="1.10.10.10">
    <property type="entry name" value="Winged helix-like DNA-binding domain superfamily/Winged helix DNA-binding domain"/>
    <property type="match status" value="1"/>
</dbReference>
<comment type="caution">
    <text evidence="6">The sequence shown here is derived from an EMBL/GenBank/DDBJ whole genome shotgun (WGS) entry which is preliminary data.</text>
</comment>
<evidence type="ECO:0000259" key="5">
    <source>
        <dbReference type="PROSITE" id="PS50931"/>
    </source>
</evidence>
<evidence type="ECO:0000256" key="4">
    <source>
        <dbReference type="ARBA" id="ARBA00023163"/>
    </source>
</evidence>
<dbReference type="InterPro" id="IPR005119">
    <property type="entry name" value="LysR_subst-bd"/>
</dbReference>
<dbReference type="Pfam" id="PF00126">
    <property type="entry name" value="HTH_1"/>
    <property type="match status" value="1"/>
</dbReference>
<dbReference type="Gene3D" id="3.40.190.290">
    <property type="match status" value="1"/>
</dbReference>
<dbReference type="CDD" id="cd08434">
    <property type="entry name" value="PBP2_GltC_like"/>
    <property type="match status" value="1"/>
</dbReference>
<name>A0ABN0DMV1_9FIRM</name>
<evidence type="ECO:0000256" key="3">
    <source>
        <dbReference type="ARBA" id="ARBA00023125"/>
    </source>
</evidence>
<protein>
    <recommendedName>
        <fullName evidence="5">HTH lysR-type domain-containing protein</fullName>
    </recommendedName>
</protein>
<feature type="domain" description="HTH lysR-type" evidence="5">
    <location>
        <begin position="1"/>
        <end position="58"/>
    </location>
</feature>
<keyword evidence="4" id="KW-0804">Transcription</keyword>
<sequence length="303" mass="34282">MELAQLKYFQVMANIRHFTRAARMLDVTQPALSRSMSKLEKDLDVRLFKRSDGEIELTQEGARLLRRVDRILREVESARREASNLQVGSSTEFKLSFIHSLGSYILPHILRDFQAIYPDIQIHLNQQDSAAIPQVLAAGESDLCLCSALPMTEHSAWAYLWSEELFVAVPLGHPFADRVSIDLHELEYESFIALKNNYSLRILVDQFFDLAGIHPEITFEGGDISTLSGLVSAGLGISILPKPTGFEHPELRYIPISFPLCKRALGVAWNTQRQLPPAAVNFQQFLIRRFDDVSEKSFVEQPA</sequence>
<dbReference type="Pfam" id="PF03466">
    <property type="entry name" value="LysR_substrate"/>
    <property type="match status" value="1"/>
</dbReference>
<dbReference type="PROSITE" id="PS50931">
    <property type="entry name" value="HTH_LYSR"/>
    <property type="match status" value="1"/>
</dbReference>
<evidence type="ECO:0000256" key="1">
    <source>
        <dbReference type="ARBA" id="ARBA00009437"/>
    </source>
</evidence>
<dbReference type="SUPFAM" id="SSF46785">
    <property type="entry name" value="Winged helix' DNA-binding domain"/>
    <property type="match status" value="1"/>
</dbReference>
<dbReference type="PANTHER" id="PTHR30419:SF28">
    <property type="entry name" value="HTH-TYPE TRANSCRIPTIONAL REGULATOR BSDA"/>
    <property type="match status" value="1"/>
</dbReference>
<dbReference type="InterPro" id="IPR036388">
    <property type="entry name" value="WH-like_DNA-bd_sf"/>
</dbReference>
<dbReference type="PRINTS" id="PR00039">
    <property type="entry name" value="HTHLYSR"/>
</dbReference>
<dbReference type="SUPFAM" id="SSF53850">
    <property type="entry name" value="Periplasmic binding protein-like II"/>
    <property type="match status" value="1"/>
</dbReference>
<dbReference type="Proteomes" id="UP000003175">
    <property type="component" value="Unassembled WGS sequence"/>
</dbReference>
<dbReference type="InterPro" id="IPR000847">
    <property type="entry name" value="LysR_HTH_N"/>
</dbReference>
<accession>A0ABN0DMV1</accession>
<comment type="similarity">
    <text evidence="1">Belongs to the LysR transcriptional regulatory family.</text>
</comment>
<dbReference type="PANTHER" id="PTHR30419">
    <property type="entry name" value="HTH-TYPE TRANSCRIPTIONAL REGULATOR YBHD"/>
    <property type="match status" value="1"/>
</dbReference>
<organism evidence="6 7">
    <name type="scientific">Selenomonas noxia F0398</name>
    <dbReference type="NCBI Taxonomy" id="702437"/>
    <lineage>
        <taxon>Bacteria</taxon>
        <taxon>Bacillati</taxon>
        <taxon>Bacillota</taxon>
        <taxon>Negativicutes</taxon>
        <taxon>Selenomonadales</taxon>
        <taxon>Selenomonadaceae</taxon>
        <taxon>Selenomonas</taxon>
    </lineage>
</organism>
<evidence type="ECO:0000313" key="7">
    <source>
        <dbReference type="Proteomes" id="UP000003175"/>
    </source>
</evidence>
<proteinExistence type="inferred from homology"/>
<keyword evidence="7" id="KW-1185">Reference proteome</keyword>
<dbReference type="InterPro" id="IPR050950">
    <property type="entry name" value="HTH-type_LysR_regulators"/>
</dbReference>
<keyword evidence="3" id="KW-0238">DNA-binding</keyword>
<dbReference type="EMBL" id="ADGH01000019">
    <property type="protein sequence ID" value="EHG23372.1"/>
    <property type="molecule type" value="Genomic_DNA"/>
</dbReference>
<gene>
    <name evidence="6" type="ORF">HMPREF9432_01952</name>
</gene>
<evidence type="ECO:0000256" key="2">
    <source>
        <dbReference type="ARBA" id="ARBA00023015"/>
    </source>
</evidence>
<dbReference type="RefSeq" id="WP_006697107.1">
    <property type="nucleotide sequence ID" value="NZ_JH376862.1"/>
</dbReference>
<evidence type="ECO:0000313" key="6">
    <source>
        <dbReference type="EMBL" id="EHG23372.1"/>
    </source>
</evidence>